<protein>
    <recommendedName>
        <fullName evidence="3">Protein kinase</fullName>
    </recommendedName>
</protein>
<dbReference type="AlphaFoldDB" id="A0A4R5BCQ8"/>
<evidence type="ECO:0000313" key="2">
    <source>
        <dbReference type="Proteomes" id="UP000294513"/>
    </source>
</evidence>
<dbReference type="SUPFAM" id="SSF56112">
    <property type="entry name" value="Protein kinase-like (PK-like)"/>
    <property type="match status" value="1"/>
</dbReference>
<comment type="caution">
    <text evidence="1">The sequence shown here is derived from an EMBL/GenBank/DDBJ whole genome shotgun (WGS) entry which is preliminary data.</text>
</comment>
<evidence type="ECO:0000313" key="1">
    <source>
        <dbReference type="EMBL" id="TDD83951.1"/>
    </source>
</evidence>
<evidence type="ECO:0008006" key="3">
    <source>
        <dbReference type="Google" id="ProtNLM"/>
    </source>
</evidence>
<dbReference type="EMBL" id="SMKU01000107">
    <property type="protein sequence ID" value="TDD83951.1"/>
    <property type="molecule type" value="Genomic_DNA"/>
</dbReference>
<gene>
    <name evidence="1" type="ORF">E1298_20630</name>
</gene>
<accession>A0A4R5BCQ8</accession>
<dbReference type="OrthoDB" id="2570531at2"/>
<keyword evidence="2" id="KW-1185">Reference proteome</keyword>
<reference evidence="1 2" key="1">
    <citation type="submission" date="2019-03" db="EMBL/GenBank/DDBJ databases">
        <title>Draft genome sequences of novel Actinobacteria.</title>
        <authorList>
            <person name="Sahin N."/>
            <person name="Ay H."/>
            <person name="Saygin H."/>
        </authorList>
    </citation>
    <scope>NUCLEOTIDE SEQUENCE [LARGE SCALE GENOMIC DNA]</scope>
    <source>
        <strain evidence="1 2">H3C3</strain>
    </source>
</reference>
<name>A0A4R5BCQ8_9ACTN</name>
<proteinExistence type="predicted"/>
<dbReference type="RefSeq" id="WP_131895666.1">
    <property type="nucleotide sequence ID" value="NZ_SMKU01000107.1"/>
</dbReference>
<dbReference type="InterPro" id="IPR011009">
    <property type="entry name" value="Kinase-like_dom_sf"/>
</dbReference>
<organism evidence="1 2">
    <name type="scientific">Actinomadura rubrisoli</name>
    <dbReference type="NCBI Taxonomy" id="2530368"/>
    <lineage>
        <taxon>Bacteria</taxon>
        <taxon>Bacillati</taxon>
        <taxon>Actinomycetota</taxon>
        <taxon>Actinomycetes</taxon>
        <taxon>Streptosporangiales</taxon>
        <taxon>Thermomonosporaceae</taxon>
        <taxon>Actinomadura</taxon>
    </lineage>
</organism>
<sequence>MSAGLPGPEFTALIRPHTGDVTGVRPTSRGNNSAVTAIVECENGPFFVKAVPNRPGGRRDSLVREGLVNPYVRSLSPASLWKAEDQAWIALGFEVVDGRSADFTPGSADLPAIIDIINRIGVLDLPEIAHDWPETRWDRFATDADRFQGRSLLYTDINPDNLLIGDGATWAVDWSWPTRGAAFIDPACLVVQLVAAGHSPQAAETWAAHCPAWTNADPQAISAFATANRHMYRRFADRSPDAPWLAAMATSAQQWADYRDSL</sequence>
<dbReference type="Proteomes" id="UP000294513">
    <property type="component" value="Unassembled WGS sequence"/>
</dbReference>